<feature type="region of interest" description="Disordered" evidence="1">
    <location>
        <begin position="1"/>
        <end position="62"/>
    </location>
</feature>
<proteinExistence type="predicted"/>
<dbReference type="InterPro" id="IPR005149">
    <property type="entry name" value="Tscrpt_reg_PadR_N"/>
</dbReference>
<organism evidence="3 4">
    <name type="scientific">Bipolaricaulis sibiricus</name>
    <dbReference type="NCBI Taxonomy" id="2501609"/>
    <lineage>
        <taxon>Bacteria</taxon>
        <taxon>Candidatus Bipolaricaulota</taxon>
        <taxon>Candidatus Bipolaricaulia</taxon>
        <taxon>Candidatus Bipolaricaulales</taxon>
        <taxon>Candidatus Bipolaricaulaceae</taxon>
        <taxon>Candidatus Bipolaricaulis</taxon>
    </lineage>
</organism>
<dbReference type="Gene3D" id="1.10.10.10">
    <property type="entry name" value="Winged helix-like DNA-binding domain superfamily/Winged helix DNA-binding domain"/>
    <property type="match status" value="1"/>
</dbReference>
<evidence type="ECO:0000313" key="4">
    <source>
        <dbReference type="Proteomes" id="UP000287233"/>
    </source>
</evidence>
<feature type="domain" description="Transcription regulator PadR N-terminal" evidence="2">
    <location>
        <begin position="9"/>
        <end position="61"/>
    </location>
</feature>
<dbReference type="InterPro" id="IPR036390">
    <property type="entry name" value="WH_DNA-bd_sf"/>
</dbReference>
<gene>
    <name evidence="3" type="ORF">BIP78_0898</name>
</gene>
<accession>A0A410FUJ0</accession>
<dbReference type="KEGG" id="bih:BIP78_0898"/>
<dbReference type="AlphaFoldDB" id="A0A410FUJ0"/>
<dbReference type="Pfam" id="PF03551">
    <property type="entry name" value="PadR"/>
    <property type="match status" value="1"/>
</dbReference>
<dbReference type="InterPro" id="IPR036388">
    <property type="entry name" value="WH-like_DNA-bd_sf"/>
</dbReference>
<dbReference type="Proteomes" id="UP000287233">
    <property type="component" value="Chromosome"/>
</dbReference>
<sequence>MASPPTGAGPGHGYELLERSGEPGYGAGVGPGSLYRTLRGMEEEGLVESSRDTAGGGPARRM</sequence>
<reference evidence="4" key="1">
    <citation type="submission" date="2018-12" db="EMBL/GenBank/DDBJ databases">
        <title>Complete genome sequence of an uncultured bacterium of the candidate phylum Bipolaricaulota.</title>
        <authorList>
            <person name="Kadnikov V.V."/>
            <person name="Mardanov A.V."/>
            <person name="Beletsky A.V."/>
            <person name="Frank Y.A."/>
            <person name="Karnachuk O.V."/>
            <person name="Ravin N.V."/>
        </authorList>
    </citation>
    <scope>NUCLEOTIDE SEQUENCE [LARGE SCALE GENOMIC DNA]</scope>
</reference>
<name>A0A410FUJ0_BIPS1</name>
<protein>
    <recommendedName>
        <fullName evidence="2">Transcription regulator PadR N-terminal domain-containing protein</fullName>
    </recommendedName>
</protein>
<evidence type="ECO:0000256" key="1">
    <source>
        <dbReference type="SAM" id="MobiDB-lite"/>
    </source>
</evidence>
<evidence type="ECO:0000313" key="3">
    <source>
        <dbReference type="EMBL" id="QAA76664.1"/>
    </source>
</evidence>
<evidence type="ECO:0000259" key="2">
    <source>
        <dbReference type="Pfam" id="PF03551"/>
    </source>
</evidence>
<dbReference type="SUPFAM" id="SSF46785">
    <property type="entry name" value="Winged helix' DNA-binding domain"/>
    <property type="match status" value="1"/>
</dbReference>
<dbReference type="EMBL" id="CP034928">
    <property type="protein sequence ID" value="QAA76664.1"/>
    <property type="molecule type" value="Genomic_DNA"/>
</dbReference>